<dbReference type="SUPFAM" id="SSF54534">
    <property type="entry name" value="FKBP-like"/>
    <property type="match status" value="1"/>
</dbReference>
<comment type="catalytic activity">
    <reaction evidence="1">
        <text>[protein]-peptidylproline (omega=180) = [protein]-peptidylproline (omega=0)</text>
        <dbReference type="Rhea" id="RHEA:16237"/>
        <dbReference type="Rhea" id="RHEA-COMP:10747"/>
        <dbReference type="Rhea" id="RHEA-COMP:10748"/>
        <dbReference type="ChEBI" id="CHEBI:83833"/>
        <dbReference type="ChEBI" id="CHEBI:83834"/>
        <dbReference type="EC" id="5.2.1.8"/>
    </reaction>
</comment>
<dbReference type="InterPro" id="IPR046357">
    <property type="entry name" value="PPIase_dom_sf"/>
</dbReference>
<dbReference type="Gene3D" id="1.10.4030.10">
    <property type="entry name" value="Porin chaperone SurA, peptide-binding domain"/>
    <property type="match status" value="1"/>
</dbReference>
<sequence>MQKKLIAALIAGALAAPVLAQNVAVINGKPIPQARLDELITQFKDQAKRQGRPVPDDVTKIMKEELILREIYLQEAAKLGLDKKPEFAKRLEMARESILISELMDNYQKTHPVSDEQARAEYDRIAKLQRESASDQEYKARHILVEKEDEAKAIIAKLKKGEKFEAIAKKQSKDAGSGANGGDLGWASPSSYVKEFSEAMQKLKKGETTQEPVKSQFGYHIIHLDDVRKATPPELPKFEAVKPQVVLQLERQNLAKYQEELREKAKVE</sequence>
<dbReference type="PANTHER" id="PTHR47245">
    <property type="entry name" value="PEPTIDYLPROLYL ISOMERASE"/>
    <property type="match status" value="1"/>
</dbReference>
<dbReference type="AlphaFoldDB" id="A0AAW6RJU8"/>
<comment type="similarity">
    <text evidence="2">Belongs to the PpiC/parvulin rotamase family.</text>
</comment>
<evidence type="ECO:0000256" key="6">
    <source>
        <dbReference type="SAM" id="SignalP"/>
    </source>
</evidence>
<evidence type="ECO:0000313" key="9">
    <source>
        <dbReference type="Proteomes" id="UP001237156"/>
    </source>
</evidence>
<feature type="chain" id="PRO_5043936105" description="peptidylprolyl isomerase" evidence="6">
    <location>
        <begin position="21"/>
        <end position="268"/>
    </location>
</feature>
<keyword evidence="5 8" id="KW-0413">Isomerase</keyword>
<feature type="signal peptide" evidence="6">
    <location>
        <begin position="1"/>
        <end position="20"/>
    </location>
</feature>
<evidence type="ECO:0000256" key="1">
    <source>
        <dbReference type="ARBA" id="ARBA00000971"/>
    </source>
</evidence>
<gene>
    <name evidence="8" type="ORF">QB898_12670</name>
</gene>
<comment type="caution">
    <text evidence="8">The sequence shown here is derived from an EMBL/GenBank/DDBJ whole genome shotgun (WGS) entry which is preliminary data.</text>
</comment>
<accession>A0AAW6RJU8</accession>
<keyword evidence="6" id="KW-0732">Signal</keyword>
<dbReference type="Gene3D" id="3.10.50.40">
    <property type="match status" value="1"/>
</dbReference>
<keyword evidence="4 5" id="KW-0697">Rotamase</keyword>
<protein>
    <recommendedName>
        <fullName evidence="3">peptidylprolyl isomerase</fullName>
        <ecNumber evidence="3">5.2.1.8</ecNumber>
    </recommendedName>
</protein>
<evidence type="ECO:0000256" key="5">
    <source>
        <dbReference type="PROSITE-ProRule" id="PRU00278"/>
    </source>
</evidence>
<dbReference type="InterPro" id="IPR050245">
    <property type="entry name" value="PrsA_foldase"/>
</dbReference>
<dbReference type="InterPro" id="IPR027304">
    <property type="entry name" value="Trigger_fact/SurA_dom_sf"/>
</dbReference>
<organism evidence="8 9">
    <name type="scientific">Ottowia cancrivicina</name>
    <dbReference type="NCBI Taxonomy" id="3040346"/>
    <lineage>
        <taxon>Bacteria</taxon>
        <taxon>Pseudomonadati</taxon>
        <taxon>Pseudomonadota</taxon>
        <taxon>Betaproteobacteria</taxon>
        <taxon>Burkholderiales</taxon>
        <taxon>Comamonadaceae</taxon>
        <taxon>Ottowia</taxon>
    </lineage>
</organism>
<keyword evidence="9" id="KW-1185">Reference proteome</keyword>
<evidence type="ECO:0000256" key="4">
    <source>
        <dbReference type="ARBA" id="ARBA00023110"/>
    </source>
</evidence>
<evidence type="ECO:0000259" key="7">
    <source>
        <dbReference type="PROSITE" id="PS50198"/>
    </source>
</evidence>
<dbReference type="EC" id="5.2.1.8" evidence="3"/>
<dbReference type="GO" id="GO:0003755">
    <property type="term" value="F:peptidyl-prolyl cis-trans isomerase activity"/>
    <property type="evidence" value="ECO:0007669"/>
    <property type="project" value="UniProtKB-KW"/>
</dbReference>
<proteinExistence type="inferred from homology"/>
<dbReference type="PANTHER" id="PTHR47245:SF2">
    <property type="entry name" value="PEPTIDYL-PROLYL CIS-TRANS ISOMERASE HP_0175-RELATED"/>
    <property type="match status" value="1"/>
</dbReference>
<feature type="domain" description="PpiC" evidence="7">
    <location>
        <begin position="135"/>
        <end position="226"/>
    </location>
</feature>
<name>A0AAW6RJU8_9BURK</name>
<dbReference type="PROSITE" id="PS50198">
    <property type="entry name" value="PPIC_PPIASE_2"/>
    <property type="match status" value="1"/>
</dbReference>
<dbReference type="InterPro" id="IPR000297">
    <property type="entry name" value="PPIase_PpiC"/>
</dbReference>
<evidence type="ECO:0000256" key="3">
    <source>
        <dbReference type="ARBA" id="ARBA00013194"/>
    </source>
</evidence>
<dbReference type="Pfam" id="PF13616">
    <property type="entry name" value="Rotamase_3"/>
    <property type="match status" value="1"/>
</dbReference>
<dbReference type="EMBL" id="JARVII010000042">
    <property type="protein sequence ID" value="MDG9700545.1"/>
    <property type="molecule type" value="Genomic_DNA"/>
</dbReference>
<dbReference type="RefSeq" id="WP_279525241.1">
    <property type="nucleotide sequence ID" value="NZ_JARVII010000042.1"/>
</dbReference>
<reference evidence="8 9" key="1">
    <citation type="submission" date="2023-04" db="EMBL/GenBank/DDBJ databases">
        <title>Ottowia paracancer sp. nov., isolated from human stomach.</title>
        <authorList>
            <person name="Song Y."/>
        </authorList>
    </citation>
    <scope>NUCLEOTIDE SEQUENCE [LARGE SCALE GENOMIC DNA]</scope>
    <source>
        <strain evidence="8 9">10c7w1</strain>
    </source>
</reference>
<evidence type="ECO:0000256" key="2">
    <source>
        <dbReference type="ARBA" id="ARBA00007656"/>
    </source>
</evidence>
<evidence type="ECO:0000313" key="8">
    <source>
        <dbReference type="EMBL" id="MDG9700545.1"/>
    </source>
</evidence>
<dbReference type="Proteomes" id="UP001237156">
    <property type="component" value="Unassembled WGS sequence"/>
</dbReference>
<dbReference type="SUPFAM" id="SSF109998">
    <property type="entry name" value="Triger factor/SurA peptide-binding domain-like"/>
    <property type="match status" value="1"/>
</dbReference>